<evidence type="ECO:0000313" key="1">
    <source>
        <dbReference type="EMBL" id="KAK8030152.1"/>
    </source>
</evidence>
<organism evidence="1 2">
    <name type="scientific">Apiospora rasikravindrae</name>
    <dbReference type="NCBI Taxonomy" id="990691"/>
    <lineage>
        <taxon>Eukaryota</taxon>
        <taxon>Fungi</taxon>
        <taxon>Dikarya</taxon>
        <taxon>Ascomycota</taxon>
        <taxon>Pezizomycotina</taxon>
        <taxon>Sordariomycetes</taxon>
        <taxon>Xylariomycetidae</taxon>
        <taxon>Amphisphaeriales</taxon>
        <taxon>Apiosporaceae</taxon>
        <taxon>Apiospora</taxon>
    </lineage>
</organism>
<evidence type="ECO:0000313" key="2">
    <source>
        <dbReference type="Proteomes" id="UP001444661"/>
    </source>
</evidence>
<proteinExistence type="predicted"/>
<dbReference type="Proteomes" id="UP001444661">
    <property type="component" value="Unassembled WGS sequence"/>
</dbReference>
<name>A0ABR1SEA0_9PEZI</name>
<reference evidence="1 2" key="1">
    <citation type="submission" date="2023-01" db="EMBL/GenBank/DDBJ databases">
        <title>Analysis of 21 Apiospora genomes using comparative genomics revels a genus with tremendous synthesis potential of carbohydrate active enzymes and secondary metabolites.</title>
        <authorList>
            <person name="Sorensen T."/>
        </authorList>
    </citation>
    <scope>NUCLEOTIDE SEQUENCE [LARGE SCALE GENOMIC DNA]</scope>
    <source>
        <strain evidence="1 2">CBS 33761</strain>
    </source>
</reference>
<protein>
    <recommendedName>
        <fullName evidence="3">F-box domain-containing protein</fullName>
    </recommendedName>
</protein>
<dbReference type="EMBL" id="JAQQWK010000010">
    <property type="protein sequence ID" value="KAK8030152.1"/>
    <property type="molecule type" value="Genomic_DNA"/>
</dbReference>
<comment type="caution">
    <text evidence="1">The sequence shown here is derived from an EMBL/GenBank/DDBJ whole genome shotgun (WGS) entry which is preliminary data.</text>
</comment>
<evidence type="ECO:0008006" key="3">
    <source>
        <dbReference type="Google" id="ProtNLM"/>
    </source>
</evidence>
<accession>A0ABR1SEA0</accession>
<keyword evidence="2" id="KW-1185">Reference proteome</keyword>
<gene>
    <name evidence="1" type="ORF">PG993_011443</name>
</gene>
<sequence length="528" mass="59993">MPVEIIRGIGEEMGIRDLTSLMWTSKSMRNKIAGQWYFERQVTEELHFDYARMYLSGNRQDISTVIRLSSQEVASWPESREAKFANDQSEAAQYLFACLDWWVGRWGAGVLYFAISNGDTLWNPRLVRQLPKYHRIGSLMNRAITSCHDPKVMKQIMNAYSMEYPEALHGVKEELIRRRFVGYCMTNDLPPVLWACSENRLDVLKMLAKEDQHGGLLHWQQADLNLITDDKNRWPIIGGYLTDLWHKKQSMLLDAWECAFHPRDTLGRRKPGRQAINQDVCVWLLEQKLGYASRLDGISIQHLEEAAVLKKTRVFRALLTHFRSTLTVKKYQRAVTLALRAAARGWAGPLPPRPHPFNNDPVCPDNHNEIIKILIGAVKGHGPLRQNINRKEDRGLLAQAVRTAPSNALFLLRKQMALGLTDYRDVRAALLEALQLQGNGGDRVRIQFFAEIIPSNYKLACDPAEVNESPVSARLEFEDLLENIFSTMRSSPRNSGSLMALAAMGWIRRELTGQQGAAEMSRAGAASS</sequence>